<dbReference type="Gene3D" id="1.10.238.10">
    <property type="entry name" value="EF-hand"/>
    <property type="match status" value="1"/>
</dbReference>
<dbReference type="PROSITE" id="PS50222">
    <property type="entry name" value="EF_HAND_2"/>
    <property type="match status" value="4"/>
</dbReference>
<keyword evidence="11 17" id="KW-0067">ATP-binding</keyword>
<feature type="binding site" evidence="17">
    <location>
        <position position="94"/>
    </location>
    <ligand>
        <name>ATP</name>
        <dbReference type="ChEBI" id="CHEBI:30616"/>
    </ligand>
</feature>
<dbReference type="SMART" id="SM00220">
    <property type="entry name" value="S_TKc"/>
    <property type="match status" value="1"/>
</dbReference>
<evidence type="ECO:0000256" key="11">
    <source>
        <dbReference type="ARBA" id="ARBA00022840"/>
    </source>
</evidence>
<evidence type="ECO:0000256" key="14">
    <source>
        <dbReference type="ARBA" id="ARBA00024334"/>
    </source>
</evidence>
<evidence type="ECO:0000259" key="19">
    <source>
        <dbReference type="PROSITE" id="PS50011"/>
    </source>
</evidence>
<evidence type="ECO:0000256" key="3">
    <source>
        <dbReference type="ARBA" id="ARBA00022527"/>
    </source>
</evidence>
<comment type="catalytic activity">
    <reaction evidence="15">
        <text>L-threonyl-[protein] + ATP = O-phospho-L-threonyl-[protein] + ADP + H(+)</text>
        <dbReference type="Rhea" id="RHEA:46608"/>
        <dbReference type="Rhea" id="RHEA-COMP:11060"/>
        <dbReference type="Rhea" id="RHEA-COMP:11605"/>
        <dbReference type="ChEBI" id="CHEBI:15378"/>
        <dbReference type="ChEBI" id="CHEBI:30013"/>
        <dbReference type="ChEBI" id="CHEBI:30616"/>
        <dbReference type="ChEBI" id="CHEBI:61977"/>
        <dbReference type="ChEBI" id="CHEBI:456216"/>
        <dbReference type="EC" id="2.7.11.1"/>
    </reaction>
</comment>
<dbReference type="PANTHER" id="PTHR24349">
    <property type="entry name" value="SERINE/THREONINE-PROTEIN KINASE"/>
    <property type="match status" value="1"/>
</dbReference>
<dbReference type="GO" id="GO:0004674">
    <property type="term" value="F:protein serine/threonine kinase activity"/>
    <property type="evidence" value="ECO:0007669"/>
    <property type="project" value="UniProtKB-KW"/>
</dbReference>
<evidence type="ECO:0000256" key="4">
    <source>
        <dbReference type="ARBA" id="ARBA00022679"/>
    </source>
</evidence>
<dbReference type="Gene3D" id="3.30.200.20">
    <property type="entry name" value="Phosphorylase Kinase, domain 1"/>
    <property type="match status" value="1"/>
</dbReference>
<evidence type="ECO:0000256" key="2">
    <source>
        <dbReference type="ARBA" id="ARBA00012513"/>
    </source>
</evidence>
<dbReference type="CDD" id="cd00051">
    <property type="entry name" value="EFh"/>
    <property type="match status" value="1"/>
</dbReference>
<proteinExistence type="inferred from homology"/>
<dbReference type="FunFam" id="1.10.510.10:FF:000067">
    <property type="entry name" value="calcium-dependent protein kinase 13"/>
    <property type="match status" value="1"/>
</dbReference>
<evidence type="ECO:0000256" key="5">
    <source>
        <dbReference type="ARBA" id="ARBA00022707"/>
    </source>
</evidence>
<organism evidence="21 22">
    <name type="scientific">Protea cynaroides</name>
    <dbReference type="NCBI Taxonomy" id="273540"/>
    <lineage>
        <taxon>Eukaryota</taxon>
        <taxon>Viridiplantae</taxon>
        <taxon>Streptophyta</taxon>
        <taxon>Embryophyta</taxon>
        <taxon>Tracheophyta</taxon>
        <taxon>Spermatophyta</taxon>
        <taxon>Magnoliopsida</taxon>
        <taxon>Proteales</taxon>
        <taxon>Proteaceae</taxon>
        <taxon>Protea</taxon>
    </lineage>
</organism>
<dbReference type="SUPFAM" id="SSF47473">
    <property type="entry name" value="EF-hand"/>
    <property type="match status" value="1"/>
</dbReference>
<keyword evidence="3" id="KW-0723">Serine/threonine-protein kinase</keyword>
<keyword evidence="12" id="KW-0472">Membrane</keyword>
<gene>
    <name evidence="21" type="ORF">NE237_021227</name>
</gene>
<dbReference type="EMBL" id="JAMYWD010000009">
    <property type="protein sequence ID" value="KAJ4961317.1"/>
    <property type="molecule type" value="Genomic_DNA"/>
</dbReference>
<keyword evidence="13" id="KW-0449">Lipoprotein</keyword>
<dbReference type="GO" id="GO:0005524">
    <property type="term" value="F:ATP binding"/>
    <property type="evidence" value="ECO:0007669"/>
    <property type="project" value="UniProtKB-UniRule"/>
</dbReference>
<evidence type="ECO:0000313" key="22">
    <source>
        <dbReference type="Proteomes" id="UP001141806"/>
    </source>
</evidence>
<dbReference type="InterPro" id="IPR011009">
    <property type="entry name" value="Kinase-like_dom_sf"/>
</dbReference>
<dbReference type="PROSITE" id="PS00107">
    <property type="entry name" value="PROTEIN_KINASE_ATP"/>
    <property type="match status" value="1"/>
</dbReference>
<evidence type="ECO:0000259" key="20">
    <source>
        <dbReference type="PROSITE" id="PS50222"/>
    </source>
</evidence>
<keyword evidence="22" id="KW-1185">Reference proteome</keyword>
<keyword evidence="9" id="KW-0418">Kinase</keyword>
<dbReference type="GO" id="GO:0016020">
    <property type="term" value="C:membrane"/>
    <property type="evidence" value="ECO:0007669"/>
    <property type="project" value="UniProtKB-SubCell"/>
</dbReference>
<dbReference type="Pfam" id="PF13499">
    <property type="entry name" value="EF-hand_7"/>
    <property type="match status" value="2"/>
</dbReference>
<dbReference type="InterPro" id="IPR008271">
    <property type="entry name" value="Ser/Thr_kinase_AS"/>
</dbReference>
<comment type="caution">
    <text evidence="21">The sequence shown here is derived from an EMBL/GenBank/DDBJ whole genome shotgun (WGS) entry which is preliminary data.</text>
</comment>
<protein>
    <recommendedName>
        <fullName evidence="2">non-specific serine/threonine protein kinase</fullName>
        <ecNumber evidence="2">2.7.11.1</ecNumber>
    </recommendedName>
</protein>
<feature type="domain" description="EF-hand" evidence="20">
    <location>
        <begin position="366"/>
        <end position="401"/>
    </location>
</feature>
<keyword evidence="7" id="KW-0677">Repeat</keyword>
<keyword evidence="6" id="KW-0479">Metal-binding</keyword>
<evidence type="ECO:0000256" key="15">
    <source>
        <dbReference type="ARBA" id="ARBA00047899"/>
    </source>
</evidence>
<evidence type="ECO:0000256" key="18">
    <source>
        <dbReference type="SAM" id="MobiDB-lite"/>
    </source>
</evidence>
<keyword evidence="5" id="KW-0519">Myristate</keyword>
<evidence type="ECO:0000256" key="17">
    <source>
        <dbReference type="PROSITE-ProRule" id="PRU10141"/>
    </source>
</evidence>
<dbReference type="InterPro" id="IPR000719">
    <property type="entry name" value="Prot_kinase_dom"/>
</dbReference>
<comment type="similarity">
    <text evidence="14">Belongs to the protein kinase superfamily. Ser/Thr protein kinase family. CDPK subfamily.</text>
</comment>
<evidence type="ECO:0000256" key="8">
    <source>
        <dbReference type="ARBA" id="ARBA00022741"/>
    </source>
</evidence>
<evidence type="ECO:0000256" key="6">
    <source>
        <dbReference type="ARBA" id="ARBA00022723"/>
    </source>
</evidence>
<dbReference type="InterPro" id="IPR011992">
    <property type="entry name" value="EF-hand-dom_pair"/>
</dbReference>
<dbReference type="SMART" id="SM00054">
    <property type="entry name" value="EFh"/>
    <property type="match status" value="4"/>
</dbReference>
<comment type="catalytic activity">
    <reaction evidence="16">
        <text>L-seryl-[protein] + ATP = O-phospho-L-seryl-[protein] + ADP + H(+)</text>
        <dbReference type="Rhea" id="RHEA:17989"/>
        <dbReference type="Rhea" id="RHEA-COMP:9863"/>
        <dbReference type="Rhea" id="RHEA-COMP:11604"/>
        <dbReference type="ChEBI" id="CHEBI:15378"/>
        <dbReference type="ChEBI" id="CHEBI:29999"/>
        <dbReference type="ChEBI" id="CHEBI:30616"/>
        <dbReference type="ChEBI" id="CHEBI:83421"/>
        <dbReference type="ChEBI" id="CHEBI:456216"/>
        <dbReference type="EC" id="2.7.11.1"/>
    </reaction>
</comment>
<dbReference type="PROSITE" id="PS00108">
    <property type="entry name" value="PROTEIN_KINASE_ST"/>
    <property type="match status" value="1"/>
</dbReference>
<dbReference type="FunFam" id="1.10.238.10:FF:000050">
    <property type="entry name" value="Calcium-dependent protein kinase 7"/>
    <property type="match status" value="1"/>
</dbReference>
<dbReference type="FunFam" id="3.30.200.20:FF:000004">
    <property type="entry name" value="Calcium-dependent protein kinase 1"/>
    <property type="match status" value="1"/>
</dbReference>
<feature type="compositionally biased region" description="Basic residues" evidence="18">
    <location>
        <begin position="19"/>
        <end position="30"/>
    </location>
</feature>
<dbReference type="InterPro" id="IPR017441">
    <property type="entry name" value="Protein_kinase_ATP_BS"/>
</dbReference>
<feature type="domain" description="EF-hand" evidence="20">
    <location>
        <begin position="474"/>
        <end position="509"/>
    </location>
</feature>
<dbReference type="InterPro" id="IPR018247">
    <property type="entry name" value="EF_Hand_1_Ca_BS"/>
</dbReference>
<feature type="domain" description="Protein kinase" evidence="19">
    <location>
        <begin position="65"/>
        <end position="323"/>
    </location>
</feature>
<feature type="domain" description="EF-hand" evidence="20">
    <location>
        <begin position="402"/>
        <end position="437"/>
    </location>
</feature>
<name>A0A9Q0HC22_9MAGN</name>
<evidence type="ECO:0000256" key="1">
    <source>
        <dbReference type="ARBA" id="ARBA00004635"/>
    </source>
</evidence>
<dbReference type="SUPFAM" id="SSF56112">
    <property type="entry name" value="Protein kinase-like (PK-like)"/>
    <property type="match status" value="1"/>
</dbReference>
<sequence length="554" mass="63115">MGNCYACLGVVNSEDKNTAAKKKRRKKGRKELKPNPFSQDQRPPAPIRVLKDVVPLCRTRISDKYILGRELGRGEFGITYLCTDRETKEALACKSISKRKLRTAVDIEDVRREVAIMSSLPDHPNIVRLRATYEDNEAVHLVMELCEGGELFDRIVARGHYSERAAANVARTVAEVVRMCHEHGVMHRDLKPENFLYANKRENAALKAIDFGLSIFFRPGERFSEIVGSPYYMAPEVLKRNYGPEVDIWSAGVILYILLCGVPPFWAESEQGVAQAILRGMIDFKRDPWPRVSESAKTLVRQMLEPDPKKRLTAQQVLDHSWIQNAKKAPNVPLGDIVRTRLKQFSVMNRFKKKAMRVIAEHLSVEEVEVIRDMFKLMDTDNNGKITFEELKAGLKKVGSQLAEPEMKLLMEVADVDGNGTLDYGEFVTVTIHLQKMENDEYIRRAFMFFDRDGSGYIEMDELREGLADDSGETDAEILNDIIREVDTDKDGRISYEEFVAMMKTGTDWRKASRQYSRERFKSLSINLMKDGSLIMGNEAEGQITVVEAKRDTS</sequence>
<evidence type="ECO:0000256" key="7">
    <source>
        <dbReference type="ARBA" id="ARBA00022737"/>
    </source>
</evidence>
<feature type="domain" description="EF-hand" evidence="20">
    <location>
        <begin position="438"/>
        <end position="473"/>
    </location>
</feature>
<reference evidence="21" key="1">
    <citation type="journal article" date="2023" name="Plant J.">
        <title>The genome of the king protea, Protea cynaroides.</title>
        <authorList>
            <person name="Chang J."/>
            <person name="Duong T.A."/>
            <person name="Schoeman C."/>
            <person name="Ma X."/>
            <person name="Roodt D."/>
            <person name="Barker N."/>
            <person name="Li Z."/>
            <person name="Van de Peer Y."/>
            <person name="Mizrachi E."/>
        </authorList>
    </citation>
    <scope>NUCLEOTIDE SEQUENCE</scope>
    <source>
        <tissue evidence="21">Young leaves</tissue>
    </source>
</reference>
<evidence type="ECO:0000256" key="12">
    <source>
        <dbReference type="ARBA" id="ARBA00023136"/>
    </source>
</evidence>
<dbReference type="PROSITE" id="PS00018">
    <property type="entry name" value="EF_HAND_1"/>
    <property type="match status" value="4"/>
</dbReference>
<comment type="subcellular location">
    <subcellularLocation>
        <location evidence="1">Membrane</location>
        <topology evidence="1">Lipid-anchor</topology>
    </subcellularLocation>
</comment>
<dbReference type="PROSITE" id="PS50011">
    <property type="entry name" value="PROTEIN_KINASE_DOM"/>
    <property type="match status" value="1"/>
</dbReference>
<dbReference type="OrthoDB" id="40902at2759"/>
<dbReference type="InterPro" id="IPR050205">
    <property type="entry name" value="CDPK_Ser/Thr_kinases"/>
</dbReference>
<evidence type="ECO:0000256" key="16">
    <source>
        <dbReference type="ARBA" id="ARBA00048679"/>
    </source>
</evidence>
<dbReference type="AlphaFoldDB" id="A0A9Q0HC22"/>
<evidence type="ECO:0000256" key="10">
    <source>
        <dbReference type="ARBA" id="ARBA00022837"/>
    </source>
</evidence>
<evidence type="ECO:0000256" key="9">
    <source>
        <dbReference type="ARBA" id="ARBA00022777"/>
    </source>
</evidence>
<keyword evidence="8 17" id="KW-0547">Nucleotide-binding</keyword>
<dbReference type="GO" id="GO:0005509">
    <property type="term" value="F:calcium ion binding"/>
    <property type="evidence" value="ECO:0007669"/>
    <property type="project" value="InterPro"/>
</dbReference>
<evidence type="ECO:0000313" key="21">
    <source>
        <dbReference type="EMBL" id="KAJ4961317.1"/>
    </source>
</evidence>
<dbReference type="Pfam" id="PF00069">
    <property type="entry name" value="Pkinase"/>
    <property type="match status" value="1"/>
</dbReference>
<keyword evidence="4" id="KW-0808">Transferase</keyword>
<accession>A0A9Q0HC22</accession>
<evidence type="ECO:0000256" key="13">
    <source>
        <dbReference type="ARBA" id="ARBA00023288"/>
    </source>
</evidence>
<dbReference type="EC" id="2.7.11.1" evidence="2"/>
<dbReference type="Gene3D" id="1.10.510.10">
    <property type="entry name" value="Transferase(Phosphotransferase) domain 1"/>
    <property type="match status" value="1"/>
</dbReference>
<feature type="region of interest" description="Disordered" evidence="18">
    <location>
        <begin position="16"/>
        <end position="44"/>
    </location>
</feature>
<dbReference type="CDD" id="cd05117">
    <property type="entry name" value="STKc_CAMK"/>
    <property type="match status" value="1"/>
</dbReference>
<dbReference type="InterPro" id="IPR002048">
    <property type="entry name" value="EF_hand_dom"/>
</dbReference>
<keyword evidence="10" id="KW-0106">Calcium</keyword>
<dbReference type="Proteomes" id="UP001141806">
    <property type="component" value="Unassembled WGS sequence"/>
</dbReference>